<dbReference type="EC" id="5.2.1.8" evidence="2"/>
<accession>A0A1E3P208</accession>
<dbReference type="SUPFAM" id="SSF50891">
    <property type="entry name" value="Cyclophilin-like"/>
    <property type="match status" value="1"/>
</dbReference>
<keyword evidence="7" id="KW-1185">Reference proteome</keyword>
<evidence type="ECO:0000259" key="5">
    <source>
        <dbReference type="PROSITE" id="PS50072"/>
    </source>
</evidence>
<dbReference type="EMBL" id="KV454211">
    <property type="protein sequence ID" value="ODQ59368.1"/>
    <property type="molecule type" value="Genomic_DNA"/>
</dbReference>
<dbReference type="PANTHER" id="PTHR45625:SF4">
    <property type="entry name" value="PEPTIDYLPROLYL ISOMERASE DOMAIN AND WD REPEAT-CONTAINING PROTEIN 1"/>
    <property type="match status" value="1"/>
</dbReference>
<dbReference type="PANTHER" id="PTHR45625">
    <property type="entry name" value="PEPTIDYL-PROLYL CIS-TRANS ISOMERASE-RELATED"/>
    <property type="match status" value="1"/>
</dbReference>
<dbReference type="Gene3D" id="2.40.100.10">
    <property type="entry name" value="Cyclophilin-like"/>
    <property type="match status" value="1"/>
</dbReference>
<dbReference type="GO" id="GO:0003755">
    <property type="term" value="F:peptidyl-prolyl cis-trans isomerase activity"/>
    <property type="evidence" value="ECO:0007669"/>
    <property type="project" value="UniProtKB-KW"/>
</dbReference>
<gene>
    <name evidence="6" type="ORF">WICANDRAFT_22056</name>
</gene>
<proteinExistence type="predicted"/>
<keyword evidence="4" id="KW-0413">Isomerase</keyword>
<evidence type="ECO:0000313" key="7">
    <source>
        <dbReference type="Proteomes" id="UP000094112"/>
    </source>
</evidence>
<reference evidence="6 7" key="1">
    <citation type="journal article" date="2016" name="Proc. Natl. Acad. Sci. U.S.A.">
        <title>Comparative genomics of biotechnologically important yeasts.</title>
        <authorList>
            <person name="Riley R."/>
            <person name="Haridas S."/>
            <person name="Wolfe K.H."/>
            <person name="Lopes M.R."/>
            <person name="Hittinger C.T."/>
            <person name="Goeker M."/>
            <person name="Salamov A.A."/>
            <person name="Wisecaver J.H."/>
            <person name="Long T.M."/>
            <person name="Calvey C.H."/>
            <person name="Aerts A.L."/>
            <person name="Barry K.W."/>
            <person name="Choi C."/>
            <person name="Clum A."/>
            <person name="Coughlan A.Y."/>
            <person name="Deshpande S."/>
            <person name="Douglass A.P."/>
            <person name="Hanson S.J."/>
            <person name="Klenk H.-P."/>
            <person name="LaButti K.M."/>
            <person name="Lapidus A."/>
            <person name="Lindquist E.A."/>
            <person name="Lipzen A.M."/>
            <person name="Meier-Kolthoff J.P."/>
            <person name="Ohm R.A."/>
            <person name="Otillar R.P."/>
            <person name="Pangilinan J.L."/>
            <person name="Peng Y."/>
            <person name="Rokas A."/>
            <person name="Rosa C.A."/>
            <person name="Scheuner C."/>
            <person name="Sibirny A.A."/>
            <person name="Slot J.C."/>
            <person name="Stielow J.B."/>
            <person name="Sun H."/>
            <person name="Kurtzman C.P."/>
            <person name="Blackwell M."/>
            <person name="Grigoriev I.V."/>
            <person name="Jeffries T.W."/>
        </authorList>
    </citation>
    <scope>NUCLEOTIDE SEQUENCE [LARGE SCALE GENOMIC DNA]</scope>
    <source>
        <strain evidence="7">ATCC 58044 / CBS 1984 / NCYC 433 / NRRL Y-366-8</strain>
    </source>
</reference>
<keyword evidence="3" id="KW-0697">Rotamase</keyword>
<evidence type="ECO:0000256" key="3">
    <source>
        <dbReference type="ARBA" id="ARBA00023110"/>
    </source>
</evidence>
<dbReference type="OrthoDB" id="442970at2759"/>
<dbReference type="Pfam" id="PF00160">
    <property type="entry name" value="Pro_isomerase"/>
    <property type="match status" value="1"/>
</dbReference>
<dbReference type="GeneID" id="30198172"/>
<evidence type="ECO:0000256" key="1">
    <source>
        <dbReference type="ARBA" id="ARBA00000971"/>
    </source>
</evidence>
<evidence type="ECO:0000256" key="2">
    <source>
        <dbReference type="ARBA" id="ARBA00013194"/>
    </source>
</evidence>
<protein>
    <recommendedName>
        <fullName evidence="2">peptidylprolyl isomerase</fullName>
        <ecNumber evidence="2">5.2.1.8</ecNumber>
    </recommendedName>
</protein>
<sequence length="176" mass="19586">RVFFAVEIDGKTVNVVIQLLIERAAKESIKNFHKLLTSNNGSSYRSTKLSRIVSPEFIIQGGAIDGFNGDLLVKNEVTPETTLLDQRGLVAIATEVENHEPSSEFFITLEDLSEFKALKGRFLVIGKIVNGLDQLIELTKDVAVDENDRPIHDIYITRTGELVKKKKTSAQNDTSK</sequence>
<comment type="catalytic activity">
    <reaction evidence="1">
        <text>[protein]-peptidylproline (omega=180) = [protein]-peptidylproline (omega=0)</text>
        <dbReference type="Rhea" id="RHEA:16237"/>
        <dbReference type="Rhea" id="RHEA-COMP:10747"/>
        <dbReference type="Rhea" id="RHEA-COMP:10748"/>
        <dbReference type="ChEBI" id="CHEBI:83833"/>
        <dbReference type="ChEBI" id="CHEBI:83834"/>
        <dbReference type="EC" id="5.2.1.8"/>
    </reaction>
</comment>
<name>A0A1E3P208_WICAA</name>
<evidence type="ECO:0000313" key="6">
    <source>
        <dbReference type="EMBL" id="ODQ59368.1"/>
    </source>
</evidence>
<dbReference type="PROSITE" id="PS50072">
    <property type="entry name" value="CSA_PPIASE_2"/>
    <property type="match status" value="1"/>
</dbReference>
<organism evidence="6 7">
    <name type="scientific">Wickerhamomyces anomalus (strain ATCC 58044 / CBS 1984 / NCYC 433 / NRRL Y-366-8)</name>
    <name type="common">Yeast</name>
    <name type="synonym">Hansenula anomala</name>
    <dbReference type="NCBI Taxonomy" id="683960"/>
    <lineage>
        <taxon>Eukaryota</taxon>
        <taxon>Fungi</taxon>
        <taxon>Dikarya</taxon>
        <taxon>Ascomycota</taxon>
        <taxon>Saccharomycotina</taxon>
        <taxon>Saccharomycetes</taxon>
        <taxon>Phaffomycetales</taxon>
        <taxon>Wickerhamomycetaceae</taxon>
        <taxon>Wickerhamomyces</taxon>
    </lineage>
</organism>
<dbReference type="InterPro" id="IPR002130">
    <property type="entry name" value="Cyclophilin-type_PPIase_dom"/>
</dbReference>
<dbReference type="RefSeq" id="XP_019038575.1">
    <property type="nucleotide sequence ID" value="XM_019180926.1"/>
</dbReference>
<evidence type="ECO:0000256" key="4">
    <source>
        <dbReference type="ARBA" id="ARBA00023235"/>
    </source>
</evidence>
<feature type="domain" description="PPIase cyclophilin-type" evidence="5">
    <location>
        <begin position="3"/>
        <end position="161"/>
    </location>
</feature>
<feature type="non-terminal residue" evidence="6">
    <location>
        <position position="176"/>
    </location>
</feature>
<feature type="non-terminal residue" evidence="6">
    <location>
        <position position="1"/>
    </location>
</feature>
<dbReference type="InterPro" id="IPR029000">
    <property type="entry name" value="Cyclophilin-like_dom_sf"/>
</dbReference>
<dbReference type="Proteomes" id="UP000094112">
    <property type="component" value="Unassembled WGS sequence"/>
</dbReference>
<dbReference type="InterPro" id="IPR044666">
    <property type="entry name" value="Cyclophilin_A-like"/>
</dbReference>
<dbReference type="STRING" id="683960.A0A1E3P208"/>
<dbReference type="AlphaFoldDB" id="A0A1E3P208"/>